<evidence type="ECO:0000256" key="1">
    <source>
        <dbReference type="SAM" id="MobiDB-lite"/>
    </source>
</evidence>
<dbReference type="Proteomes" id="UP000193963">
    <property type="component" value="Unassembled WGS sequence"/>
</dbReference>
<evidence type="ECO:0000313" key="4">
    <source>
        <dbReference type="Proteomes" id="UP000193963"/>
    </source>
</evidence>
<dbReference type="AlphaFoldDB" id="A0A1X6Y8U6"/>
<accession>A0A1X6Y8U6</accession>
<proteinExistence type="predicted"/>
<dbReference type="EMBL" id="FWFN01000001">
    <property type="protein sequence ID" value="SLN13687.1"/>
    <property type="molecule type" value="Genomic_DNA"/>
</dbReference>
<protein>
    <recommendedName>
        <fullName evidence="5">Outer membrane protein beta-barrel domain-containing protein</fullName>
    </recommendedName>
</protein>
<evidence type="ECO:0008006" key="5">
    <source>
        <dbReference type="Google" id="ProtNLM"/>
    </source>
</evidence>
<reference evidence="3 4" key="1">
    <citation type="submission" date="2017-03" db="EMBL/GenBank/DDBJ databases">
        <authorList>
            <person name="Afonso C.L."/>
            <person name="Miller P.J."/>
            <person name="Scott M.A."/>
            <person name="Spackman E."/>
            <person name="Goraichik I."/>
            <person name="Dimitrov K.M."/>
            <person name="Suarez D.L."/>
            <person name="Swayne D.E."/>
        </authorList>
    </citation>
    <scope>NUCLEOTIDE SEQUENCE [LARGE SCALE GENOMIC DNA]</scope>
    <source>
        <strain evidence="3 4">CECT 7751</strain>
    </source>
</reference>
<keyword evidence="2" id="KW-0732">Signal</keyword>
<organism evidence="3 4">
    <name type="scientific">Pseudooceanicola marinus</name>
    <dbReference type="NCBI Taxonomy" id="396013"/>
    <lineage>
        <taxon>Bacteria</taxon>
        <taxon>Pseudomonadati</taxon>
        <taxon>Pseudomonadota</taxon>
        <taxon>Alphaproteobacteria</taxon>
        <taxon>Rhodobacterales</taxon>
        <taxon>Paracoccaceae</taxon>
        <taxon>Pseudooceanicola</taxon>
    </lineage>
</organism>
<name>A0A1X6Y8U6_9RHOB</name>
<sequence length="130" mass="12928">MKYKALTAAALALGLAAPASADPLIGFGLSFAFGGGGTDVGVGLRVFSDDEEDSTVASVGMDYLFTSQSWRATAGVAQLMDGSYIGADLGVKLNGGGFDAGLSLGAADTEDDEPAAPPSPPMDPGQQQPG</sequence>
<gene>
    <name evidence="3" type="ORF">PSM7751_00302</name>
</gene>
<evidence type="ECO:0000256" key="2">
    <source>
        <dbReference type="SAM" id="SignalP"/>
    </source>
</evidence>
<dbReference type="OrthoDB" id="7032059at2"/>
<feature type="chain" id="PRO_5013140842" description="Outer membrane protein beta-barrel domain-containing protein" evidence="2">
    <location>
        <begin position="22"/>
        <end position="130"/>
    </location>
</feature>
<dbReference type="RefSeq" id="WP_085886224.1">
    <property type="nucleotide sequence ID" value="NZ_FWFN01000001.1"/>
</dbReference>
<keyword evidence="4" id="KW-1185">Reference proteome</keyword>
<feature type="signal peptide" evidence="2">
    <location>
        <begin position="1"/>
        <end position="21"/>
    </location>
</feature>
<feature type="region of interest" description="Disordered" evidence="1">
    <location>
        <begin position="102"/>
        <end position="130"/>
    </location>
</feature>
<evidence type="ECO:0000313" key="3">
    <source>
        <dbReference type="EMBL" id="SLN13687.1"/>
    </source>
</evidence>